<protein>
    <submittedName>
        <fullName evidence="1">Uncharacterized protein</fullName>
    </submittedName>
</protein>
<organism evidence="1">
    <name type="scientific">Caldilineaceae bacterium SB0664_bin_27</name>
    <dbReference type="NCBI Taxonomy" id="2605260"/>
    <lineage>
        <taxon>Bacteria</taxon>
        <taxon>Bacillati</taxon>
        <taxon>Chloroflexota</taxon>
        <taxon>Caldilineae</taxon>
        <taxon>Caldilineales</taxon>
        <taxon>Caldilineaceae</taxon>
    </lineage>
</organism>
<accession>A0A6B0YT94</accession>
<dbReference type="EMBL" id="VXRG01000039">
    <property type="protein sequence ID" value="MXY92678.1"/>
    <property type="molecule type" value="Genomic_DNA"/>
</dbReference>
<reference evidence="1" key="1">
    <citation type="submission" date="2019-09" db="EMBL/GenBank/DDBJ databases">
        <title>Characterisation of the sponge microbiome using genome-centric metagenomics.</title>
        <authorList>
            <person name="Engelberts J.P."/>
            <person name="Robbins S.J."/>
            <person name="De Goeij J.M."/>
            <person name="Aranda M."/>
            <person name="Bell S.C."/>
            <person name="Webster N.S."/>
        </authorList>
    </citation>
    <scope>NUCLEOTIDE SEQUENCE</scope>
    <source>
        <strain evidence="1">SB0664_bin_27</strain>
    </source>
</reference>
<dbReference type="InterPro" id="IPR011990">
    <property type="entry name" value="TPR-like_helical_dom_sf"/>
</dbReference>
<gene>
    <name evidence="1" type="ORF">F4Y42_04425</name>
</gene>
<name>A0A6B0YT94_9CHLR</name>
<sequence length="149" mass="16964">MGRLVYNSHEWALHAIEAQIELSGREVTEMHGKANIVIGTAEEAIANCDDAIRINPEDAEIYFRRGLARKILRQISLAKSDLKCARSLAQKQGRKGLLHSIERELENLNTETFRVEPHSSEYAPGVDPDKLKEILYDLDDEHFARKNLK</sequence>
<dbReference type="SUPFAM" id="SSF48452">
    <property type="entry name" value="TPR-like"/>
    <property type="match status" value="1"/>
</dbReference>
<proteinExistence type="predicted"/>
<dbReference type="AlphaFoldDB" id="A0A6B0YT94"/>
<evidence type="ECO:0000313" key="1">
    <source>
        <dbReference type="EMBL" id="MXY92678.1"/>
    </source>
</evidence>
<comment type="caution">
    <text evidence="1">The sequence shown here is derived from an EMBL/GenBank/DDBJ whole genome shotgun (WGS) entry which is preliminary data.</text>
</comment>
<dbReference type="Gene3D" id="1.25.40.10">
    <property type="entry name" value="Tetratricopeptide repeat domain"/>
    <property type="match status" value="1"/>
</dbReference>